<accession>A0AAW1PF55</accession>
<dbReference type="PIRSF" id="PIRSF004505">
    <property type="entry name" value="MT_bac"/>
    <property type="match status" value="1"/>
</dbReference>
<evidence type="ECO:0008006" key="7">
    <source>
        <dbReference type="Google" id="ProtNLM"/>
    </source>
</evidence>
<dbReference type="AlphaFoldDB" id="A0AAW1PF55"/>
<comment type="caution">
    <text evidence="5">The sequence shown here is derived from an EMBL/GenBank/DDBJ whole genome shotgun (WGS) entry which is preliminary data.</text>
</comment>
<dbReference type="PANTHER" id="PTHR33603">
    <property type="entry name" value="METHYLTRANSFERASE"/>
    <property type="match status" value="1"/>
</dbReference>
<organism evidence="5 6">
    <name type="scientific">[Myrmecia] bisecta</name>
    <dbReference type="NCBI Taxonomy" id="41462"/>
    <lineage>
        <taxon>Eukaryota</taxon>
        <taxon>Viridiplantae</taxon>
        <taxon>Chlorophyta</taxon>
        <taxon>core chlorophytes</taxon>
        <taxon>Trebouxiophyceae</taxon>
        <taxon>Trebouxiales</taxon>
        <taxon>Trebouxiaceae</taxon>
        <taxon>Myrmecia</taxon>
    </lineage>
</organism>
<dbReference type="Gene3D" id="3.40.1280.10">
    <property type="match status" value="1"/>
</dbReference>
<dbReference type="GO" id="GO:0032259">
    <property type="term" value="P:methylation"/>
    <property type="evidence" value="ECO:0007669"/>
    <property type="project" value="UniProtKB-KW"/>
</dbReference>
<keyword evidence="1" id="KW-0489">Methyltransferase</keyword>
<dbReference type="SUPFAM" id="SSF75217">
    <property type="entry name" value="alpha/beta knot"/>
    <property type="match status" value="1"/>
</dbReference>
<keyword evidence="6" id="KW-1185">Reference proteome</keyword>
<evidence type="ECO:0000256" key="1">
    <source>
        <dbReference type="ARBA" id="ARBA00022603"/>
    </source>
</evidence>
<dbReference type="GO" id="GO:0008168">
    <property type="term" value="F:methyltransferase activity"/>
    <property type="evidence" value="ECO:0007669"/>
    <property type="project" value="UniProtKB-KW"/>
</dbReference>
<name>A0AAW1PF55_9CHLO</name>
<evidence type="ECO:0000313" key="6">
    <source>
        <dbReference type="Proteomes" id="UP001489004"/>
    </source>
</evidence>
<dbReference type="GO" id="GO:0006364">
    <property type="term" value="P:rRNA processing"/>
    <property type="evidence" value="ECO:0007669"/>
    <property type="project" value="InterPro"/>
</dbReference>
<gene>
    <name evidence="5" type="ORF">WJX72_001104</name>
</gene>
<evidence type="ECO:0000256" key="2">
    <source>
        <dbReference type="ARBA" id="ARBA00022679"/>
    </source>
</evidence>
<sequence length="147" mass="16021">MSDQDQAAEALAGEWAAKVRRYTPLTQLQLKPNPKKASSPEVAVIAEGERVLKATAGQDYVVVLDERGRNLTSEGMADLLAQASERGASGLTFCIGGPFGHSPAVRQRGNDTIKLSSMVLNHQIANLVLLEQLYRGWTILRGEPYHH</sequence>
<protein>
    <recommendedName>
        <fullName evidence="7">Ribosomal RNA large subunit methyltransferase H</fullName>
    </recommendedName>
</protein>
<comment type="similarity">
    <text evidence="4">Belongs to the RNA methyltransferase RlmH family.</text>
</comment>
<dbReference type="Proteomes" id="UP001489004">
    <property type="component" value="Unassembled WGS sequence"/>
</dbReference>
<dbReference type="InterPro" id="IPR003742">
    <property type="entry name" value="RlmH-like"/>
</dbReference>
<dbReference type="HAMAP" id="MF_00658">
    <property type="entry name" value="23SrRNA_methyltr_H"/>
    <property type="match status" value="1"/>
</dbReference>
<dbReference type="EMBL" id="JALJOR010000013">
    <property type="protein sequence ID" value="KAK9806742.1"/>
    <property type="molecule type" value="Genomic_DNA"/>
</dbReference>
<keyword evidence="3" id="KW-0949">S-adenosyl-L-methionine</keyword>
<dbReference type="CDD" id="cd18081">
    <property type="entry name" value="RlmH-like"/>
    <property type="match status" value="1"/>
</dbReference>
<evidence type="ECO:0000256" key="3">
    <source>
        <dbReference type="ARBA" id="ARBA00022691"/>
    </source>
</evidence>
<dbReference type="InterPro" id="IPR029026">
    <property type="entry name" value="tRNA_m1G_MTases_N"/>
</dbReference>
<evidence type="ECO:0000313" key="5">
    <source>
        <dbReference type="EMBL" id="KAK9806742.1"/>
    </source>
</evidence>
<reference evidence="5 6" key="1">
    <citation type="journal article" date="2024" name="Nat. Commun.">
        <title>Phylogenomics reveals the evolutionary origins of lichenization in chlorophyte algae.</title>
        <authorList>
            <person name="Puginier C."/>
            <person name="Libourel C."/>
            <person name="Otte J."/>
            <person name="Skaloud P."/>
            <person name="Haon M."/>
            <person name="Grisel S."/>
            <person name="Petersen M."/>
            <person name="Berrin J.G."/>
            <person name="Delaux P.M."/>
            <person name="Dal Grande F."/>
            <person name="Keller J."/>
        </authorList>
    </citation>
    <scope>NUCLEOTIDE SEQUENCE [LARGE SCALE GENOMIC DNA]</scope>
    <source>
        <strain evidence="5 6">SAG 2043</strain>
    </source>
</reference>
<proteinExistence type="inferred from homology"/>
<dbReference type="InterPro" id="IPR029028">
    <property type="entry name" value="Alpha/beta_knot_MTases"/>
</dbReference>
<dbReference type="Pfam" id="PF02590">
    <property type="entry name" value="SPOUT_MTase"/>
    <property type="match status" value="1"/>
</dbReference>
<keyword evidence="2" id="KW-0808">Transferase</keyword>
<evidence type="ECO:0000256" key="4">
    <source>
        <dbReference type="ARBA" id="ARBA00038303"/>
    </source>
</evidence>
<dbReference type="PANTHER" id="PTHR33603:SF1">
    <property type="entry name" value="RIBOSOMAL RNA LARGE SUBUNIT METHYLTRANSFERASE H"/>
    <property type="match status" value="1"/>
</dbReference>